<feature type="region of interest" description="Disordered" evidence="1">
    <location>
        <begin position="742"/>
        <end position="786"/>
    </location>
</feature>
<feature type="region of interest" description="Disordered" evidence="1">
    <location>
        <begin position="799"/>
        <end position="824"/>
    </location>
</feature>
<feature type="region of interest" description="Disordered" evidence="1">
    <location>
        <begin position="1192"/>
        <end position="1289"/>
    </location>
</feature>
<feature type="compositionally biased region" description="Low complexity" evidence="1">
    <location>
        <begin position="806"/>
        <end position="818"/>
    </location>
</feature>
<protein>
    <submittedName>
        <fullName evidence="4">Protein phosphatase 1 regulatory subunit 15A</fullName>
    </submittedName>
</protein>
<dbReference type="OMA" id="SPLQFRH"/>
<feature type="compositionally biased region" description="Polar residues" evidence="1">
    <location>
        <begin position="1272"/>
        <end position="1289"/>
    </location>
</feature>
<evidence type="ECO:0000313" key="3">
    <source>
        <dbReference type="Proteomes" id="UP000268014"/>
    </source>
</evidence>
<feature type="compositionally biased region" description="Basic and acidic residues" evidence="1">
    <location>
        <begin position="950"/>
        <end position="962"/>
    </location>
</feature>
<proteinExistence type="predicted"/>
<feature type="compositionally biased region" description="Basic and acidic residues" evidence="1">
    <location>
        <begin position="1339"/>
        <end position="1352"/>
    </location>
</feature>
<feature type="region of interest" description="Disordered" evidence="1">
    <location>
        <begin position="372"/>
        <end position="392"/>
    </location>
</feature>
<feature type="region of interest" description="Disordered" evidence="1">
    <location>
        <begin position="914"/>
        <end position="971"/>
    </location>
</feature>
<evidence type="ECO:0000313" key="2">
    <source>
        <dbReference type="EMBL" id="VDO25836.1"/>
    </source>
</evidence>
<evidence type="ECO:0000313" key="4">
    <source>
        <dbReference type="WBParaSite" id="HPLM_0000540201-mRNA-1"/>
    </source>
</evidence>
<organism evidence="4">
    <name type="scientific">Haemonchus placei</name>
    <name type="common">Barber's pole worm</name>
    <dbReference type="NCBI Taxonomy" id="6290"/>
    <lineage>
        <taxon>Eukaryota</taxon>
        <taxon>Metazoa</taxon>
        <taxon>Ecdysozoa</taxon>
        <taxon>Nematoda</taxon>
        <taxon>Chromadorea</taxon>
        <taxon>Rhabditida</taxon>
        <taxon>Rhabditina</taxon>
        <taxon>Rhabditomorpha</taxon>
        <taxon>Strongyloidea</taxon>
        <taxon>Trichostrongylidae</taxon>
        <taxon>Haemonchus</taxon>
    </lineage>
</organism>
<dbReference type="EMBL" id="UZAF01016330">
    <property type="protein sequence ID" value="VDO25836.1"/>
    <property type="molecule type" value="Genomic_DNA"/>
</dbReference>
<evidence type="ECO:0000256" key="1">
    <source>
        <dbReference type="SAM" id="MobiDB-lite"/>
    </source>
</evidence>
<reference evidence="2 3" key="2">
    <citation type="submission" date="2018-11" db="EMBL/GenBank/DDBJ databases">
        <authorList>
            <consortium name="Pathogen Informatics"/>
        </authorList>
    </citation>
    <scope>NUCLEOTIDE SEQUENCE [LARGE SCALE GENOMIC DNA]</scope>
    <source>
        <strain evidence="2 3">MHpl1</strain>
    </source>
</reference>
<dbReference type="STRING" id="6290.A0A158QKX6"/>
<dbReference type="WBParaSite" id="HPLM_0000540201-mRNA-1">
    <property type="protein sequence ID" value="HPLM_0000540201-mRNA-1"/>
    <property type="gene ID" value="HPLM_0000540201"/>
</dbReference>
<gene>
    <name evidence="2" type="ORF">HPLM_LOCUS5394</name>
</gene>
<name>A0A158QKX6_HAEPC</name>
<feature type="compositionally biased region" description="Polar residues" evidence="1">
    <location>
        <begin position="1377"/>
        <end position="1393"/>
    </location>
</feature>
<dbReference type="OrthoDB" id="5816235at2759"/>
<feature type="compositionally biased region" description="Polar residues" evidence="1">
    <location>
        <begin position="1215"/>
        <end position="1236"/>
    </location>
</feature>
<feature type="region of interest" description="Disordered" evidence="1">
    <location>
        <begin position="1005"/>
        <end position="1028"/>
    </location>
</feature>
<feature type="region of interest" description="Disordered" evidence="1">
    <location>
        <begin position="1096"/>
        <end position="1123"/>
    </location>
</feature>
<keyword evidence="3" id="KW-1185">Reference proteome</keyword>
<feature type="compositionally biased region" description="Polar residues" evidence="1">
    <location>
        <begin position="1400"/>
        <end position="1419"/>
    </location>
</feature>
<sequence length="1746" mass="191778">MGDASHSGAVAEPIWHLIVGRVTALGSPKQTLQPFHGKLLIVVVFPTAIVMQELSASELSMLWLLRGRHTTKQAVEKAILNELPLWPEAVHLARAYHRSKKDLAGGKYYIIGSDFVENERNSPYSYHELEKEEGRGSFEADKSKPIQLPLAGDGLTEFQSLYPDSNPLDVCQIFEDGSSECEAGGVDVARLALGHSASELQVATVSAEEESAMATQEASPSAPPLCQESLEQGQSAAVELLPSKEDPKERAILSEAAISTDSKQAAVPENERPASPLKKPIFDFSEFESEIMRQCERLFRPRSPVRNFSRVLSLEDFQELSMRDEGLMAFAKDRENSTSGNSEMEDVEAAVLAEFDKIDEELEQAIMNGDVMESGEELNTGDPLSRDASTSEKEKPKRCYVYPFDDSSSVICSDFSDDDNIGTNIFMEISEHRRVEGASSPSSCSDDSDATPPPNVFVWLPQTWTYDINLVTQFRSPSPNAKCDVVLTAPERESVQLTVTEPKRTRISGTFTYSKNAYHAGAFSRRRGARLGSATSFTCSASKNEIVNVDCDISNPLLSADSCQTEIAERISEQVSFNCKASKEETSSVACAFCRHPTKNEYYLAELVERPSEYAALTCQAPEVHNVNLSDEFHNKALDNVGYAMEVRPTCSFASVSLSCSGPKYEELNSSWVFEVQIGSGTAVTIRDMVQCKAMLECKASTTREITRRPLLSRLPPMKRKHHETSMEECLLLLELGAMPSQSIDDPCPQNSPSSSTSSGKVKNKTRRKDLKGCIASSSSSGRSQAVNLKEVSAALSTISGKPTTRRSLLESTSSQRSDLSDSPDRLVIVEDLEGVIVKDPPPDEMPVQQNVLEEQRSSEASSSFSNQSGSLVMLKTENEASIEAPSVPSPKKSLRKRELEACSLDILPPQVKRRVATTSRENAPPSAELRTKTMRKTKDTSPRHFILRGKRDSRVSEEKTSCSDPTPDVSKMSKHLVALTDRKTMESSQNHSSDPLMEAASVLPRTVRTSTATQRDPKLEQLDSPNTHAVARRSGAEIEAGSFFGSFSAVASKASKVILPCGTTVIVPSKIHPRPVSEFPSFPMDVDSFMGPTTRLGTASSGLEARQEVPRRSREAKKLERSGPSKKFVDIAVVLTPKPRFRSCVGVSIVTEESEAVQATFKEYRAIVDVKHGDKSFASKLPIVTEIPEDHESWDVGGSKPVTRMRTPTRRSSKNLQVKGSLRTPSKPISSSVSGAKTPVSVAGASSKNSPSVADVFPNSKTLRSHDSRQDGSSSITQTSAIPTRSRKCQSSFSEAQLSTEHQSVASIKAKYASNFVGKTLLKSVVEPSPSPPPTTHDSQRKSERIKRTNETAESSVAQKRMRTSLPETKSEHPPQNHSFSQHLEQESQSVQPRRKSSRLNASAQSESVSSPTLSDNSGIRLRRKSSTPPILVVAVEVTSSFVPVKRDNERSANPITLPTYNFAEAATTTIFSSDSAEILNALALEIIINEASALSTVNMATFAQFVFNLFEPVTPIFGKLIDIEPSNLPANFTTIFERASPLQFRHRLDYNSFNTMLMNRLPENGLHALTLDSRKVSMLKITKFVDTIKESVSEICEELRTRRTLSKGEIQTEKDLSSEVQHLITSRYVETMMKLADACHKAKNVPAKVIADRFYLLLCGWNCFLQQGGALRVRLQLSPMRSHPGIVDVTTAWLDQIDAILSRAQATLSTRTSAFAVSLAQEKNVMLKIWQKMAAQTSPTCNDE</sequence>
<dbReference type="Proteomes" id="UP000268014">
    <property type="component" value="Unassembled WGS sequence"/>
</dbReference>
<accession>A0A158QKX6</accession>
<reference evidence="4" key="1">
    <citation type="submission" date="2016-04" db="UniProtKB">
        <authorList>
            <consortium name="WormBaseParasite"/>
        </authorList>
    </citation>
    <scope>IDENTIFICATION</scope>
</reference>
<feature type="compositionally biased region" description="Basic and acidic residues" evidence="1">
    <location>
        <begin position="1106"/>
        <end position="1123"/>
    </location>
</feature>
<feature type="region of interest" description="Disordered" evidence="1">
    <location>
        <begin position="1325"/>
        <end position="1423"/>
    </location>
</feature>